<dbReference type="AlphaFoldDB" id="A0A0E0MPD3"/>
<feature type="compositionally biased region" description="Acidic residues" evidence="1">
    <location>
        <begin position="53"/>
        <end position="65"/>
    </location>
</feature>
<evidence type="ECO:0000313" key="3">
    <source>
        <dbReference type="Proteomes" id="UP000026962"/>
    </source>
</evidence>
<evidence type="ECO:0000313" key="2">
    <source>
        <dbReference type="EnsemblPlants" id="OPUNC12G16410.1"/>
    </source>
</evidence>
<feature type="compositionally biased region" description="Basic residues" evidence="1">
    <location>
        <begin position="117"/>
        <end position="128"/>
    </location>
</feature>
<proteinExistence type="predicted"/>
<dbReference type="EnsemblPlants" id="OPUNC12G16410.1">
    <property type="protein sequence ID" value="OPUNC12G16410.1"/>
    <property type="gene ID" value="OPUNC12G16410"/>
</dbReference>
<dbReference type="HOGENOM" id="CLU_078640_0_0_1"/>
<keyword evidence="3" id="KW-1185">Reference proteome</keyword>
<reference evidence="2" key="1">
    <citation type="submission" date="2015-04" db="UniProtKB">
        <authorList>
            <consortium name="EnsemblPlants"/>
        </authorList>
    </citation>
    <scope>IDENTIFICATION</scope>
</reference>
<name>A0A0E0MPD3_ORYPU</name>
<evidence type="ECO:0008006" key="4">
    <source>
        <dbReference type="Google" id="ProtNLM"/>
    </source>
</evidence>
<evidence type="ECO:0000256" key="1">
    <source>
        <dbReference type="SAM" id="MobiDB-lite"/>
    </source>
</evidence>
<feature type="region of interest" description="Disordered" evidence="1">
    <location>
        <begin position="51"/>
        <end position="128"/>
    </location>
</feature>
<protein>
    <recommendedName>
        <fullName evidence="4">AP2/ERF domain-containing protein</fullName>
    </recommendedName>
</protein>
<accession>A0A0E0MPD3</accession>
<dbReference type="Proteomes" id="UP000026962">
    <property type="component" value="Chromosome 12"/>
</dbReference>
<sequence>MCGRRPDNHHAVAVAAVLQAPSVLAMAHGRRPGKEEEEDHREFEEEFLRFSIMEDEEDDDDDDEVITVSPPRQPPAIGGKGKNVRLRNPVPVAPPETGGDGTKAKRRAGGGGGQKRPAAKKARSKHGFHGVHRRTYGRWAAEIRDNVIKGARTRRSRTVRRGDHGPATPPPLLPVVVADGIIDLLAGEPPAPAGGAVEFISLGTAAALDITDGWEFEPFIQELILLGGGVAPLDYYYGNGQGHVVGGGDLWSF</sequence>
<organism evidence="2">
    <name type="scientific">Oryza punctata</name>
    <name type="common">Red rice</name>
    <dbReference type="NCBI Taxonomy" id="4537"/>
    <lineage>
        <taxon>Eukaryota</taxon>
        <taxon>Viridiplantae</taxon>
        <taxon>Streptophyta</taxon>
        <taxon>Embryophyta</taxon>
        <taxon>Tracheophyta</taxon>
        <taxon>Spermatophyta</taxon>
        <taxon>Magnoliopsida</taxon>
        <taxon>Liliopsida</taxon>
        <taxon>Poales</taxon>
        <taxon>Poaceae</taxon>
        <taxon>BOP clade</taxon>
        <taxon>Oryzoideae</taxon>
        <taxon>Oryzeae</taxon>
        <taxon>Oryzinae</taxon>
        <taxon>Oryza</taxon>
    </lineage>
</organism>
<dbReference type="Gramene" id="OPUNC12G16410.1">
    <property type="protein sequence ID" value="OPUNC12G16410.1"/>
    <property type="gene ID" value="OPUNC12G16410"/>
</dbReference>
<reference evidence="2" key="2">
    <citation type="submission" date="2018-05" db="EMBL/GenBank/DDBJ databases">
        <title>OpunRS2 (Oryza punctata Reference Sequence Version 2).</title>
        <authorList>
            <person name="Zhang J."/>
            <person name="Kudrna D."/>
            <person name="Lee S."/>
            <person name="Talag J."/>
            <person name="Welchert J."/>
            <person name="Wing R.A."/>
        </authorList>
    </citation>
    <scope>NUCLEOTIDE SEQUENCE [LARGE SCALE GENOMIC DNA]</scope>
</reference>
<dbReference type="STRING" id="4537.A0A0E0MPD3"/>